<evidence type="ECO:0000256" key="2">
    <source>
        <dbReference type="ARBA" id="ARBA00001966"/>
    </source>
</evidence>
<evidence type="ECO:0000256" key="11">
    <source>
        <dbReference type="ARBA" id="ARBA00023012"/>
    </source>
</evidence>
<keyword evidence="15" id="KW-0472">Membrane</keyword>
<evidence type="ECO:0000256" key="9">
    <source>
        <dbReference type="ARBA" id="ARBA00022777"/>
    </source>
</evidence>
<dbReference type="SMART" id="SM00387">
    <property type="entry name" value="HATPase_c"/>
    <property type="match status" value="1"/>
</dbReference>
<dbReference type="InterPro" id="IPR011712">
    <property type="entry name" value="Sig_transdc_His_kin_sub3_dim/P"/>
</dbReference>
<gene>
    <name evidence="17" type="ORF">HNR30_006310</name>
</gene>
<keyword evidence="6" id="KW-0004">4Fe-4S</keyword>
<evidence type="ECO:0000313" key="18">
    <source>
        <dbReference type="Proteomes" id="UP000530928"/>
    </source>
</evidence>
<dbReference type="InterPro" id="IPR004358">
    <property type="entry name" value="Sig_transdc_His_kin-like_C"/>
</dbReference>
<dbReference type="GO" id="GO:0016020">
    <property type="term" value="C:membrane"/>
    <property type="evidence" value="ECO:0007669"/>
    <property type="project" value="InterPro"/>
</dbReference>
<feature type="domain" description="Histidine kinase/HSP90-like ATPase" evidence="16">
    <location>
        <begin position="564"/>
        <end position="653"/>
    </location>
</feature>
<evidence type="ECO:0000259" key="16">
    <source>
        <dbReference type="SMART" id="SM00387"/>
    </source>
</evidence>
<comment type="catalytic activity">
    <reaction evidence="1">
        <text>ATP + protein L-histidine = ADP + protein N-phospho-L-histidine.</text>
        <dbReference type="EC" id="2.7.13.3"/>
    </reaction>
</comment>
<sequence>MDRRPPLVAGAMAVTAVAAVLLAAYLQIRLPADWAPDPPLSPDHPAGLAFPVVGALLIHRRPDLNLGWLMCAGGLLAAFAMLTQSLMLHLAADGALDAAGVVRWISVCCWSVGGALMAIILPVYAPTGRLPSPRWRWLVVAGVTVAISQAIVRVVRPDPPLAGYAFPEVIPNALQIRSFTAVGLVGDILIWMVNACVVAALVSLALRLRGADPVTRRQIAWPLAAFAIYVVFLLLGEDFWLFATIWTGLIPAAIVFSVLRYRLFGIDTVISRAVVVTGLLAIISAVYFGVGALAGLIVAEQHQIAGLVAALFAGAFFQPLRRSLQRAVDRVMYGPVGDPGLLAQRLTHEVRRADPADALAAVVSVVRDGLAVDGVAVNVPEGLPAHVQSGDPGPGARVIPLVWHGEPVGSLHIGRPGARRFAAAHDERVVRTLLPYVADVAHAVRMAADLQRSRERILAAREEERRRLRRDLHDGLGQTLSGMAMTINIARINLHRSPDDADVLLADLRTGMDAVTGGLRELVYGLRPPALDELGLAGAIGELAGADPATTVTVEGELADLPAAVEVAAYRIAQEALTNARRHAGAESIAIHLARDEGLRLTITDDGRGIAPEHRPGVGLASMRERAAELGGACVISSGGRGTVVEARLPVMAASAG</sequence>
<dbReference type="Gene3D" id="1.20.5.1930">
    <property type="match status" value="1"/>
</dbReference>
<keyword evidence="11" id="KW-0902">Two-component regulatory system</keyword>
<accession>A0A7W0HTB0</accession>
<dbReference type="GO" id="GO:0046983">
    <property type="term" value="F:protein dimerization activity"/>
    <property type="evidence" value="ECO:0007669"/>
    <property type="project" value="InterPro"/>
</dbReference>
<organism evidence="17 18">
    <name type="scientific">Nonomuraea soli</name>
    <dbReference type="NCBI Taxonomy" id="1032476"/>
    <lineage>
        <taxon>Bacteria</taxon>
        <taxon>Bacillati</taxon>
        <taxon>Actinomycetota</taxon>
        <taxon>Actinomycetes</taxon>
        <taxon>Streptosporangiales</taxon>
        <taxon>Streptosporangiaceae</taxon>
        <taxon>Nonomuraea</taxon>
    </lineage>
</organism>
<feature type="transmembrane region" description="Helical" evidence="15">
    <location>
        <begin position="66"/>
        <end position="92"/>
    </location>
</feature>
<evidence type="ECO:0000256" key="13">
    <source>
        <dbReference type="ARBA" id="ARBA00024827"/>
    </source>
</evidence>
<dbReference type="InterPro" id="IPR003594">
    <property type="entry name" value="HATPase_dom"/>
</dbReference>
<dbReference type="EC" id="2.7.13.3" evidence="4"/>
<feature type="transmembrane region" description="Helical" evidence="15">
    <location>
        <begin position="137"/>
        <end position="155"/>
    </location>
</feature>
<name>A0A7W0HTB0_9ACTN</name>
<keyword evidence="15" id="KW-1133">Transmembrane helix</keyword>
<evidence type="ECO:0000256" key="3">
    <source>
        <dbReference type="ARBA" id="ARBA00004496"/>
    </source>
</evidence>
<dbReference type="GO" id="GO:0051539">
    <property type="term" value="F:4 iron, 4 sulfur cluster binding"/>
    <property type="evidence" value="ECO:0007669"/>
    <property type="project" value="UniProtKB-KW"/>
</dbReference>
<dbReference type="InterPro" id="IPR036890">
    <property type="entry name" value="HATPase_C_sf"/>
</dbReference>
<dbReference type="RefSeq" id="WP_181613646.1">
    <property type="nucleotide sequence ID" value="NZ_BAABAM010000004.1"/>
</dbReference>
<evidence type="ECO:0000256" key="14">
    <source>
        <dbReference type="ARBA" id="ARBA00030800"/>
    </source>
</evidence>
<evidence type="ECO:0000256" key="7">
    <source>
        <dbReference type="ARBA" id="ARBA00022490"/>
    </source>
</evidence>
<keyword evidence="7" id="KW-0963">Cytoplasm</keyword>
<dbReference type="PRINTS" id="PR00344">
    <property type="entry name" value="BCTRLSENSOR"/>
</dbReference>
<evidence type="ECO:0000256" key="4">
    <source>
        <dbReference type="ARBA" id="ARBA00012438"/>
    </source>
</evidence>
<feature type="transmembrane region" description="Helical" evidence="15">
    <location>
        <begin position="104"/>
        <end position="125"/>
    </location>
</feature>
<feature type="transmembrane region" description="Helical" evidence="15">
    <location>
        <begin position="7"/>
        <end position="28"/>
    </location>
</feature>
<feature type="transmembrane region" description="Helical" evidence="15">
    <location>
        <begin position="241"/>
        <end position="261"/>
    </location>
</feature>
<dbReference type="Gene3D" id="3.30.565.10">
    <property type="entry name" value="Histidine kinase-like ATPase, C-terminal domain"/>
    <property type="match status" value="1"/>
</dbReference>
<feature type="transmembrane region" description="Helical" evidence="15">
    <location>
        <begin position="273"/>
        <end position="298"/>
    </location>
</feature>
<protein>
    <recommendedName>
        <fullName evidence="5">Oxygen sensor histidine kinase NreB</fullName>
        <ecNumber evidence="4">2.7.13.3</ecNumber>
    </recommendedName>
    <alternativeName>
        <fullName evidence="14">Nitrogen regulation protein B</fullName>
    </alternativeName>
</protein>
<evidence type="ECO:0000256" key="1">
    <source>
        <dbReference type="ARBA" id="ARBA00000085"/>
    </source>
</evidence>
<evidence type="ECO:0000256" key="12">
    <source>
        <dbReference type="ARBA" id="ARBA00023014"/>
    </source>
</evidence>
<reference evidence="17 18" key="1">
    <citation type="submission" date="2020-07" db="EMBL/GenBank/DDBJ databases">
        <title>Genomic Encyclopedia of Type Strains, Phase IV (KMG-IV): sequencing the most valuable type-strain genomes for metagenomic binning, comparative biology and taxonomic classification.</title>
        <authorList>
            <person name="Goeker M."/>
        </authorList>
    </citation>
    <scope>NUCLEOTIDE SEQUENCE [LARGE SCALE GENOMIC DNA]</scope>
    <source>
        <strain evidence="17 18">DSM 45533</strain>
    </source>
</reference>
<evidence type="ECO:0000256" key="8">
    <source>
        <dbReference type="ARBA" id="ARBA00022679"/>
    </source>
</evidence>
<comment type="subcellular location">
    <subcellularLocation>
        <location evidence="3">Cytoplasm</location>
    </subcellularLocation>
</comment>
<feature type="transmembrane region" description="Helical" evidence="15">
    <location>
        <begin position="40"/>
        <end position="59"/>
    </location>
</feature>
<evidence type="ECO:0000256" key="6">
    <source>
        <dbReference type="ARBA" id="ARBA00022485"/>
    </source>
</evidence>
<comment type="cofactor">
    <cofactor evidence="2">
        <name>[4Fe-4S] cluster</name>
        <dbReference type="ChEBI" id="CHEBI:49883"/>
    </cofactor>
</comment>
<feature type="transmembrane region" description="Helical" evidence="15">
    <location>
        <begin position="218"/>
        <end position="235"/>
    </location>
</feature>
<evidence type="ECO:0000313" key="17">
    <source>
        <dbReference type="EMBL" id="MBA2894938.1"/>
    </source>
</evidence>
<dbReference type="EMBL" id="JACDUR010000006">
    <property type="protein sequence ID" value="MBA2894938.1"/>
    <property type="molecule type" value="Genomic_DNA"/>
</dbReference>
<dbReference type="InterPro" id="IPR050482">
    <property type="entry name" value="Sensor_HK_TwoCompSys"/>
</dbReference>
<dbReference type="PANTHER" id="PTHR24421">
    <property type="entry name" value="NITRATE/NITRITE SENSOR PROTEIN NARX-RELATED"/>
    <property type="match status" value="1"/>
</dbReference>
<dbReference type="AlphaFoldDB" id="A0A7W0HTB0"/>
<dbReference type="Pfam" id="PF07730">
    <property type="entry name" value="HisKA_3"/>
    <property type="match status" value="1"/>
</dbReference>
<dbReference type="Pfam" id="PF02518">
    <property type="entry name" value="HATPase_c"/>
    <property type="match status" value="1"/>
</dbReference>
<comment type="caution">
    <text evidence="17">The sequence shown here is derived from an EMBL/GenBank/DDBJ whole genome shotgun (WGS) entry which is preliminary data.</text>
</comment>
<keyword evidence="6" id="KW-0479">Metal-binding</keyword>
<keyword evidence="8" id="KW-0808">Transferase</keyword>
<dbReference type="GO" id="GO:0000155">
    <property type="term" value="F:phosphorelay sensor kinase activity"/>
    <property type="evidence" value="ECO:0007669"/>
    <property type="project" value="InterPro"/>
</dbReference>
<comment type="function">
    <text evidence="13">Member of the two-component regulatory system NreB/NreC involved in the control of dissimilatory nitrate/nitrite reduction in response to oxygen. NreB functions as a direct oxygen sensor histidine kinase which is autophosphorylated, in the absence of oxygen, probably at the conserved histidine residue, and transfers its phosphate group probably to a conserved aspartate residue of NreC. NreB/NreC activates the expression of the nitrate (narGHJI) and nitrite (nir) reductase operons, as well as the putative nitrate transporter gene narT.</text>
</comment>
<keyword evidence="15" id="KW-0812">Transmembrane</keyword>
<proteinExistence type="predicted"/>
<keyword evidence="9 17" id="KW-0418">Kinase</keyword>
<keyword evidence="10" id="KW-0408">Iron</keyword>
<dbReference type="GO" id="GO:0005737">
    <property type="term" value="C:cytoplasm"/>
    <property type="evidence" value="ECO:0007669"/>
    <property type="project" value="UniProtKB-SubCell"/>
</dbReference>
<keyword evidence="12" id="KW-0411">Iron-sulfur</keyword>
<dbReference type="Proteomes" id="UP000530928">
    <property type="component" value="Unassembled WGS sequence"/>
</dbReference>
<keyword evidence="18" id="KW-1185">Reference proteome</keyword>
<dbReference type="SUPFAM" id="SSF55874">
    <property type="entry name" value="ATPase domain of HSP90 chaperone/DNA topoisomerase II/histidine kinase"/>
    <property type="match status" value="1"/>
</dbReference>
<evidence type="ECO:0000256" key="15">
    <source>
        <dbReference type="SAM" id="Phobius"/>
    </source>
</evidence>
<evidence type="ECO:0000256" key="10">
    <source>
        <dbReference type="ARBA" id="ARBA00023004"/>
    </source>
</evidence>
<feature type="transmembrane region" description="Helical" evidence="15">
    <location>
        <begin position="188"/>
        <end position="206"/>
    </location>
</feature>
<dbReference type="CDD" id="cd16917">
    <property type="entry name" value="HATPase_UhpB-NarQ-NarX-like"/>
    <property type="match status" value="1"/>
</dbReference>
<evidence type="ECO:0000256" key="5">
    <source>
        <dbReference type="ARBA" id="ARBA00017322"/>
    </source>
</evidence>